<proteinExistence type="predicted"/>
<evidence type="ECO:0000259" key="1">
    <source>
        <dbReference type="Pfam" id="PF00561"/>
    </source>
</evidence>
<sequence>MGKRLAALVITLVIVALLVNTVITDRITRGAEPFAQGRVLDLSGPDLNVREYGSGSDHAIVLLHGYSASIEWWEAVAPALAQGSRVVAIDLVGHGGSEAPRDAAPYSAEGQAAAMRQALGALGVRHAVLVGHSTGGLVATALAEAAPDLVDRVIVSDTPAALGMTAMPALGNAVCWLVVGPALDTLRRLDAVDKSSLQTGFAADFPVPALAYRSLKRMTHNALCDAKAASRINEQRAVADRLAGLGKPVLVVWGDSDVLTPTAPNVARYRQAGLQPVVIAGSGHSPQLEKPDEFLSAITPFAQAARPN</sequence>
<dbReference type="PRINTS" id="PR00111">
    <property type="entry name" value="ABHYDROLASE"/>
</dbReference>
<protein>
    <submittedName>
        <fullName evidence="2">Alpha/beta hydrolase</fullName>
    </submittedName>
</protein>
<evidence type="ECO:0000313" key="3">
    <source>
        <dbReference type="Proteomes" id="UP000193108"/>
    </source>
</evidence>
<keyword evidence="2" id="KW-0378">Hydrolase</keyword>
<comment type="caution">
    <text evidence="2">The sequence shown here is derived from an EMBL/GenBank/DDBJ whole genome shotgun (WGS) entry which is preliminary data.</text>
</comment>
<gene>
    <name evidence="2" type="ORF">AWC18_13805</name>
</gene>
<dbReference type="Pfam" id="PF00561">
    <property type="entry name" value="Abhydrolase_1"/>
    <property type="match status" value="1"/>
</dbReference>
<dbReference type="SUPFAM" id="SSF53474">
    <property type="entry name" value="alpha/beta-Hydrolases"/>
    <property type="match status" value="1"/>
</dbReference>
<organism evidence="2 3">
    <name type="scientific">Mycolicibacter nonchromogenicus</name>
    <name type="common">Mycobacterium nonchromogenicum</name>
    <dbReference type="NCBI Taxonomy" id="1782"/>
    <lineage>
        <taxon>Bacteria</taxon>
        <taxon>Bacillati</taxon>
        <taxon>Actinomycetota</taxon>
        <taxon>Actinomycetes</taxon>
        <taxon>Mycobacteriales</taxon>
        <taxon>Mycobacteriaceae</taxon>
        <taxon>Mycolicibacter</taxon>
    </lineage>
</organism>
<keyword evidence="3" id="KW-1185">Reference proteome</keyword>
<dbReference type="InterPro" id="IPR029058">
    <property type="entry name" value="AB_hydrolase_fold"/>
</dbReference>
<dbReference type="Gene3D" id="3.40.50.1820">
    <property type="entry name" value="alpha/beta hydrolase"/>
    <property type="match status" value="1"/>
</dbReference>
<dbReference type="InterPro" id="IPR000073">
    <property type="entry name" value="AB_hydrolase_1"/>
</dbReference>
<dbReference type="RefSeq" id="WP_085139084.1">
    <property type="nucleotide sequence ID" value="NZ_LQPI01000048.1"/>
</dbReference>
<dbReference type="GO" id="GO:0016787">
    <property type="term" value="F:hydrolase activity"/>
    <property type="evidence" value="ECO:0007669"/>
    <property type="project" value="UniProtKB-KW"/>
</dbReference>
<evidence type="ECO:0000313" key="2">
    <source>
        <dbReference type="EMBL" id="ORW19946.1"/>
    </source>
</evidence>
<feature type="domain" description="AB hydrolase-1" evidence="1">
    <location>
        <begin position="59"/>
        <end position="291"/>
    </location>
</feature>
<dbReference type="GO" id="GO:0016020">
    <property type="term" value="C:membrane"/>
    <property type="evidence" value="ECO:0007669"/>
    <property type="project" value="TreeGrafter"/>
</dbReference>
<dbReference type="AlphaFoldDB" id="A0A1X1Z9D1"/>
<dbReference type="Proteomes" id="UP000193108">
    <property type="component" value="Unassembled WGS sequence"/>
</dbReference>
<dbReference type="PANTHER" id="PTHR43798">
    <property type="entry name" value="MONOACYLGLYCEROL LIPASE"/>
    <property type="match status" value="1"/>
</dbReference>
<name>A0A1X1Z9D1_MYCNO</name>
<reference evidence="2 3" key="1">
    <citation type="submission" date="2016-01" db="EMBL/GenBank/DDBJ databases">
        <title>The new phylogeny of the genus Mycobacterium.</title>
        <authorList>
            <person name="Tarcisio F."/>
            <person name="Conor M."/>
            <person name="Antonella G."/>
            <person name="Elisabetta G."/>
            <person name="Giulia F.S."/>
            <person name="Sara T."/>
            <person name="Anna F."/>
            <person name="Clotilde B."/>
            <person name="Roberto B."/>
            <person name="Veronica D.S."/>
            <person name="Fabio R."/>
            <person name="Monica P."/>
            <person name="Olivier J."/>
            <person name="Enrico T."/>
            <person name="Nicola S."/>
        </authorList>
    </citation>
    <scope>NUCLEOTIDE SEQUENCE [LARGE SCALE GENOMIC DNA]</scope>
    <source>
        <strain evidence="2 3">DSM 44164</strain>
    </source>
</reference>
<dbReference type="PANTHER" id="PTHR43798:SF33">
    <property type="entry name" value="HYDROLASE, PUTATIVE (AFU_ORTHOLOGUE AFUA_2G14860)-RELATED"/>
    <property type="match status" value="1"/>
</dbReference>
<dbReference type="InterPro" id="IPR050266">
    <property type="entry name" value="AB_hydrolase_sf"/>
</dbReference>
<accession>A0A1X1Z9D1</accession>
<dbReference type="STRING" id="1782.AWC18_13805"/>
<dbReference type="EMBL" id="LQPI01000048">
    <property type="protein sequence ID" value="ORW19946.1"/>
    <property type="molecule type" value="Genomic_DNA"/>
</dbReference>